<reference evidence="2" key="1">
    <citation type="submission" date="2023-03" db="EMBL/GenBank/DDBJ databases">
        <title>Massive genome expansion in bonnet fungi (Mycena s.s.) driven by repeated elements and novel gene families across ecological guilds.</title>
        <authorList>
            <consortium name="Lawrence Berkeley National Laboratory"/>
            <person name="Harder C.B."/>
            <person name="Miyauchi S."/>
            <person name="Viragh M."/>
            <person name="Kuo A."/>
            <person name="Thoen E."/>
            <person name="Andreopoulos B."/>
            <person name="Lu D."/>
            <person name="Skrede I."/>
            <person name="Drula E."/>
            <person name="Henrissat B."/>
            <person name="Morin E."/>
            <person name="Kohler A."/>
            <person name="Barry K."/>
            <person name="LaButti K."/>
            <person name="Morin E."/>
            <person name="Salamov A."/>
            <person name="Lipzen A."/>
            <person name="Mereny Z."/>
            <person name="Hegedus B."/>
            <person name="Baldrian P."/>
            <person name="Stursova M."/>
            <person name="Weitz H."/>
            <person name="Taylor A."/>
            <person name="Grigoriev I.V."/>
            <person name="Nagy L.G."/>
            <person name="Martin F."/>
            <person name="Kauserud H."/>
        </authorList>
    </citation>
    <scope>NUCLEOTIDE SEQUENCE</scope>
    <source>
        <strain evidence="2">9144</strain>
    </source>
</reference>
<dbReference type="Pfam" id="PF00106">
    <property type="entry name" value="adh_short"/>
    <property type="match status" value="1"/>
</dbReference>
<dbReference type="PANTHER" id="PTHR43157:SF31">
    <property type="entry name" value="PHOSPHATIDYLINOSITOL-GLYCAN BIOSYNTHESIS CLASS F PROTEIN"/>
    <property type="match status" value="1"/>
</dbReference>
<dbReference type="PRINTS" id="PR00081">
    <property type="entry name" value="GDHRDH"/>
</dbReference>
<dbReference type="Proteomes" id="UP001219525">
    <property type="component" value="Unassembled WGS sequence"/>
</dbReference>
<keyword evidence="3" id="KW-1185">Reference proteome</keyword>
<name>A0AAD6VD60_9AGAR</name>
<dbReference type="EMBL" id="JARJCW010000050">
    <property type="protein sequence ID" value="KAJ7203656.1"/>
    <property type="molecule type" value="Genomic_DNA"/>
</dbReference>
<proteinExistence type="predicted"/>
<evidence type="ECO:0000313" key="3">
    <source>
        <dbReference type="Proteomes" id="UP001219525"/>
    </source>
</evidence>
<dbReference type="PANTHER" id="PTHR43157">
    <property type="entry name" value="PHOSPHATIDYLINOSITOL-GLYCAN BIOSYNTHESIS CLASS F PROTEIN-RELATED"/>
    <property type="match status" value="1"/>
</dbReference>
<dbReference type="SUPFAM" id="SSF51735">
    <property type="entry name" value="NAD(P)-binding Rossmann-fold domains"/>
    <property type="match status" value="1"/>
</dbReference>
<dbReference type="AlphaFoldDB" id="A0AAD6VD60"/>
<sequence length="347" mass="38510">MNARIQILKQVATRKWLSDQYTTLPLFSDDLRGKTVVITGANRGCGLEAAKHFAEMNVARLILACRNVDAGNLAVKEIVETTGGSGIVTCWPLDLASFDSVREFARRVDDEKLRIDIFVGNAAIQSSKWATTEDGWETVLQIDYLSHVLLTVLLLPNMNTPASADEVSKPRIVLLSSEAHYFIPRLQEADSPNILSQLNDSEYCSKQSVMDQRYFVAKLLALFFCRELARRVDKDTGPIVVAVSPGLCATDLDHESSTNMFMAPIKRLLMPLIARTAEMGSRTIIHAAVGKNEDVQHGKYLANCRVEEESAYSLSAEGLSVQVRLWDETMQILRNVDPRVGVILQGL</sequence>
<evidence type="ECO:0000313" key="2">
    <source>
        <dbReference type="EMBL" id="KAJ7203656.1"/>
    </source>
</evidence>
<accession>A0AAD6VD60</accession>
<dbReference type="GO" id="GO:0016491">
    <property type="term" value="F:oxidoreductase activity"/>
    <property type="evidence" value="ECO:0007669"/>
    <property type="project" value="UniProtKB-KW"/>
</dbReference>
<organism evidence="2 3">
    <name type="scientific">Mycena pura</name>
    <dbReference type="NCBI Taxonomy" id="153505"/>
    <lineage>
        <taxon>Eukaryota</taxon>
        <taxon>Fungi</taxon>
        <taxon>Dikarya</taxon>
        <taxon>Basidiomycota</taxon>
        <taxon>Agaricomycotina</taxon>
        <taxon>Agaricomycetes</taxon>
        <taxon>Agaricomycetidae</taxon>
        <taxon>Agaricales</taxon>
        <taxon>Marasmiineae</taxon>
        <taxon>Mycenaceae</taxon>
        <taxon>Mycena</taxon>
    </lineage>
</organism>
<dbReference type="InterPro" id="IPR002347">
    <property type="entry name" value="SDR_fam"/>
</dbReference>
<keyword evidence="1" id="KW-0560">Oxidoreductase</keyword>
<gene>
    <name evidence="2" type="ORF">GGX14DRAFT_523492</name>
</gene>
<protein>
    <submittedName>
        <fullName evidence="2">Short-chain dehydrogenase</fullName>
    </submittedName>
</protein>
<evidence type="ECO:0000256" key="1">
    <source>
        <dbReference type="ARBA" id="ARBA00023002"/>
    </source>
</evidence>
<comment type="caution">
    <text evidence="2">The sequence shown here is derived from an EMBL/GenBank/DDBJ whole genome shotgun (WGS) entry which is preliminary data.</text>
</comment>
<dbReference type="InterPro" id="IPR036291">
    <property type="entry name" value="NAD(P)-bd_dom_sf"/>
</dbReference>
<dbReference type="Gene3D" id="3.40.50.720">
    <property type="entry name" value="NAD(P)-binding Rossmann-like Domain"/>
    <property type="match status" value="1"/>
</dbReference>